<name>A0A5C8PHC8_9HYPH</name>
<comment type="caution">
    <text evidence="1">The sequence shown here is derived from an EMBL/GenBank/DDBJ whole genome shotgun (WGS) entry which is preliminary data.</text>
</comment>
<dbReference type="RefSeq" id="WP_147849395.1">
    <property type="nucleotide sequence ID" value="NZ_VDUZ01000029.1"/>
</dbReference>
<dbReference type="AlphaFoldDB" id="A0A5C8PHC8"/>
<dbReference type="Gene3D" id="3.40.630.10">
    <property type="entry name" value="Zn peptidases"/>
    <property type="match status" value="1"/>
</dbReference>
<evidence type="ECO:0000313" key="2">
    <source>
        <dbReference type="Proteomes" id="UP000321638"/>
    </source>
</evidence>
<dbReference type="Pfam" id="PF10994">
    <property type="entry name" value="DUF2817"/>
    <property type="match status" value="1"/>
</dbReference>
<dbReference type="OrthoDB" id="4014363at2"/>
<proteinExistence type="predicted"/>
<dbReference type="InterPro" id="IPR021259">
    <property type="entry name" value="DUF2817"/>
</dbReference>
<keyword evidence="2" id="KW-1185">Reference proteome</keyword>
<dbReference type="SUPFAM" id="SSF53187">
    <property type="entry name" value="Zn-dependent exopeptidases"/>
    <property type="match status" value="1"/>
</dbReference>
<reference evidence="1 2" key="1">
    <citation type="submission" date="2019-06" db="EMBL/GenBank/DDBJ databases">
        <title>New taxonomy in bacterial strain CC-CFT640, isolated from vineyard.</title>
        <authorList>
            <person name="Lin S.-Y."/>
            <person name="Tsai C.-F."/>
            <person name="Young C.-C."/>
        </authorList>
    </citation>
    <scope>NUCLEOTIDE SEQUENCE [LARGE SCALE GENOMIC DNA]</scope>
    <source>
        <strain evidence="1 2">CC-CFT640</strain>
    </source>
</reference>
<dbReference type="EMBL" id="VDUZ01000029">
    <property type="protein sequence ID" value="TXL72926.1"/>
    <property type="molecule type" value="Genomic_DNA"/>
</dbReference>
<accession>A0A5C8PHC8</accession>
<dbReference type="CDD" id="cd06233">
    <property type="entry name" value="M14-like"/>
    <property type="match status" value="1"/>
</dbReference>
<sequence length="362" mass="39357">MSTFTSFSADYSEAREKFLAAARIAGAVTARYDTTAKGPQGESLSTDVAWLGPHDAGKVVVAVSSTHGVEGFCGSGFQVDWLARKGAAALLRGTAALFVHAINPYGFAWLRRVTEEGNDLNRNFVDHGKPYPDNAGYAEIADALVPPALSGPAFEAAEARLKAYRAQVGDTAFHRAMSGGQYTHADGFFFGGGGPSWSNRTTHAIIARYLASRGDIAVIDFHTGLGPFGYGELITHYDPDTDGSRRVRAFWGESVTESKRGQTASQARDGLGHYGYNRALPQARVTMATLEFGTYDRESGRRAFRGDHWLHKYGDPLGREAGPIRAAMRKQFYPDTDEWKEMVLFRGHQAIRQAIAGLNAPL</sequence>
<protein>
    <submittedName>
        <fullName evidence="1">DUF2817 domain-containing protein</fullName>
    </submittedName>
</protein>
<dbReference type="Proteomes" id="UP000321638">
    <property type="component" value="Unassembled WGS sequence"/>
</dbReference>
<gene>
    <name evidence="1" type="ORF">FHP25_23385</name>
</gene>
<evidence type="ECO:0000313" key="1">
    <source>
        <dbReference type="EMBL" id="TXL72926.1"/>
    </source>
</evidence>
<organism evidence="1 2">
    <name type="scientific">Vineibacter terrae</name>
    <dbReference type="NCBI Taxonomy" id="2586908"/>
    <lineage>
        <taxon>Bacteria</taxon>
        <taxon>Pseudomonadati</taxon>
        <taxon>Pseudomonadota</taxon>
        <taxon>Alphaproteobacteria</taxon>
        <taxon>Hyphomicrobiales</taxon>
        <taxon>Vineibacter</taxon>
    </lineage>
</organism>